<feature type="compositionally biased region" description="Basic and acidic residues" evidence="1">
    <location>
        <begin position="1"/>
        <end position="10"/>
    </location>
</feature>
<evidence type="ECO:0000256" key="1">
    <source>
        <dbReference type="SAM" id="MobiDB-lite"/>
    </source>
</evidence>
<gene>
    <name evidence="2" type="ORF">CCACVL1_22978</name>
</gene>
<protein>
    <submittedName>
        <fullName evidence="2">Uncharacterized protein</fullName>
    </submittedName>
</protein>
<evidence type="ECO:0000313" key="2">
    <source>
        <dbReference type="EMBL" id="OMO62179.1"/>
    </source>
</evidence>
<proteinExistence type="predicted"/>
<reference evidence="2 3" key="1">
    <citation type="submission" date="2013-09" db="EMBL/GenBank/DDBJ databases">
        <title>Corchorus capsularis genome sequencing.</title>
        <authorList>
            <person name="Alam M."/>
            <person name="Haque M.S."/>
            <person name="Islam M.S."/>
            <person name="Emdad E.M."/>
            <person name="Islam M.M."/>
            <person name="Ahmed B."/>
            <person name="Halim A."/>
            <person name="Hossen Q.M.M."/>
            <person name="Hossain M.Z."/>
            <person name="Ahmed R."/>
            <person name="Khan M.M."/>
            <person name="Islam R."/>
            <person name="Rashid M.M."/>
            <person name="Khan S.A."/>
            <person name="Rahman M.S."/>
            <person name="Alam M."/>
        </authorList>
    </citation>
    <scope>NUCLEOTIDE SEQUENCE [LARGE SCALE GENOMIC DNA]</scope>
    <source>
        <strain evidence="3">cv. CVL-1</strain>
        <tissue evidence="2">Whole seedling</tissue>
    </source>
</reference>
<organism evidence="2 3">
    <name type="scientific">Corchorus capsularis</name>
    <name type="common">Jute</name>
    <dbReference type="NCBI Taxonomy" id="210143"/>
    <lineage>
        <taxon>Eukaryota</taxon>
        <taxon>Viridiplantae</taxon>
        <taxon>Streptophyta</taxon>
        <taxon>Embryophyta</taxon>
        <taxon>Tracheophyta</taxon>
        <taxon>Spermatophyta</taxon>
        <taxon>Magnoliopsida</taxon>
        <taxon>eudicotyledons</taxon>
        <taxon>Gunneridae</taxon>
        <taxon>Pentapetalae</taxon>
        <taxon>rosids</taxon>
        <taxon>malvids</taxon>
        <taxon>Malvales</taxon>
        <taxon>Malvaceae</taxon>
        <taxon>Grewioideae</taxon>
        <taxon>Apeibeae</taxon>
        <taxon>Corchorus</taxon>
    </lineage>
</organism>
<feature type="region of interest" description="Disordered" evidence="1">
    <location>
        <begin position="1"/>
        <end position="48"/>
    </location>
</feature>
<dbReference type="OrthoDB" id="971903at2759"/>
<keyword evidence="3" id="KW-1185">Reference proteome</keyword>
<comment type="caution">
    <text evidence="2">The sequence shown here is derived from an EMBL/GenBank/DDBJ whole genome shotgun (WGS) entry which is preliminary data.</text>
</comment>
<name>A0A1R3GVS0_COCAP</name>
<dbReference type="Proteomes" id="UP000188268">
    <property type="component" value="Unassembled WGS sequence"/>
</dbReference>
<dbReference type="AlphaFoldDB" id="A0A1R3GVS0"/>
<accession>A0A1R3GVS0</accession>
<dbReference type="EMBL" id="AWWV01013308">
    <property type="protein sequence ID" value="OMO62179.1"/>
    <property type="molecule type" value="Genomic_DNA"/>
</dbReference>
<dbReference type="Gramene" id="OMO62179">
    <property type="protein sequence ID" value="OMO62179"/>
    <property type="gene ID" value="CCACVL1_22978"/>
</dbReference>
<sequence length="147" mass="16184">MAQENEREAADQDAEMESNNFVQDDVGLDEMDVSTTPSMFSKRRRKSGEFEPISADCIISAAKLIGDGIGEAGKDLNMSIGSEMVIQEKVQELDIILGEIDGLTEEERDIALSKIWITLHKCSSLVAFRLTENLHGSGDFYVAIKLA</sequence>
<evidence type="ECO:0000313" key="3">
    <source>
        <dbReference type="Proteomes" id="UP000188268"/>
    </source>
</evidence>